<comment type="caution">
    <text evidence="3">The sequence shown here is derived from an EMBL/GenBank/DDBJ whole genome shotgun (WGS) entry which is preliminary data.</text>
</comment>
<organism evidence="3 4">
    <name type="scientific">Mycena maculata</name>
    <dbReference type="NCBI Taxonomy" id="230809"/>
    <lineage>
        <taxon>Eukaryota</taxon>
        <taxon>Fungi</taxon>
        <taxon>Dikarya</taxon>
        <taxon>Basidiomycota</taxon>
        <taxon>Agaricomycotina</taxon>
        <taxon>Agaricomycetes</taxon>
        <taxon>Agaricomycetidae</taxon>
        <taxon>Agaricales</taxon>
        <taxon>Marasmiineae</taxon>
        <taxon>Mycenaceae</taxon>
        <taxon>Mycena</taxon>
    </lineage>
</organism>
<feature type="domain" description="DUF6589" evidence="2">
    <location>
        <begin position="363"/>
        <end position="766"/>
    </location>
</feature>
<dbReference type="EMBL" id="JARJLG010000080">
    <property type="protein sequence ID" value="KAJ7750918.1"/>
    <property type="molecule type" value="Genomic_DNA"/>
</dbReference>
<accession>A0AAD7IV12</accession>
<protein>
    <recommendedName>
        <fullName evidence="2">DUF6589 domain-containing protein</fullName>
    </recommendedName>
</protein>
<proteinExistence type="predicted"/>
<evidence type="ECO:0000259" key="2">
    <source>
        <dbReference type="Pfam" id="PF20231"/>
    </source>
</evidence>
<dbReference type="Proteomes" id="UP001215280">
    <property type="component" value="Unassembled WGS sequence"/>
</dbReference>
<evidence type="ECO:0000313" key="3">
    <source>
        <dbReference type="EMBL" id="KAJ7750918.1"/>
    </source>
</evidence>
<dbReference type="Pfam" id="PF20231">
    <property type="entry name" value="DUF6589"/>
    <property type="match status" value="1"/>
</dbReference>
<keyword evidence="4" id="KW-1185">Reference proteome</keyword>
<name>A0AAD7IV12_9AGAR</name>
<feature type="region of interest" description="Disordered" evidence="1">
    <location>
        <begin position="1"/>
        <end position="39"/>
    </location>
</feature>
<feature type="compositionally biased region" description="Polar residues" evidence="1">
    <location>
        <begin position="838"/>
        <end position="855"/>
    </location>
</feature>
<evidence type="ECO:0000256" key="1">
    <source>
        <dbReference type="SAM" id="MobiDB-lite"/>
    </source>
</evidence>
<sequence>MSRNYPIRPSYPELNSDDFDQEPDAVSTIGATSSPPGPWIPEIYVQPDVPFLDLGSDDLRDNDFDLDYGSNTRGPRTTDTDRALATLEFMKQNFARFSLKSFIQELFTSGDPSIKNVTNSYLGTGGAMHILNTVIGDKGMKEPDIGDWIMEQATLICTKEGKYYEEAKFLRVPAHSVNVQILQSFSVLGLLQVYEKTTSHLQKFLKAVIGKDSPPPGADDSTGRCQRNPDMVDIWPQGPDLDYFNDFEFAQSKDKPSWSYEFPYAMGWTCSKAVENVSKDGVRLASQAANDPEKLPLFPYDNFNWMEKAWETSATHGSISHDQVSALLVMFRLPQGSAPTEAARLASVDNFEQTARTRHQIPPEQSLEDILPSALDQDTFADNAMKHVAHILVEEVAGFKSHLNSLALFFDPHALSTNIKDEEHFLPTYDQEQGSTRGNMLVLEHYYRDVFRIPKTVFENRNFFVLGDRLTTARDRAAQDQRAVDRSEDRFDHLSSFETLSGLMHFVMNQIQNMGKNAWGGANKDSVSFVTLLEKLPNRSNINLRKIDFYAWLRFLDVILRALVLHAAMVILKVSSPEQLQQHTLSSLAFKSLCSYIVVEFLLPSPDRLEADGIKTLSGSTESGNAVLLMHDLMTVREMRHAIKHGHPERVERMLKYWTPMFYAGGGFNYANESMELLHNLNHDWPKDISPILRGGMLINNQAKPAKFKETDIRVEQFNKTIKSHAHGANVRPGLLEKITPAIGHIQELTEQIFEDLGVEDEDQHHAKVRQHKDVGLLLDHLCTSKIFDFQHDKASNHTVVDLYHTGLHRLAGPDGGHARHLRRHYLRSRVRHENQMPPDSTSTPDNTSIHSETSTYEDDLEELQKLDRELALDNERPSLRFWSN</sequence>
<reference evidence="3" key="1">
    <citation type="submission" date="2023-03" db="EMBL/GenBank/DDBJ databases">
        <title>Massive genome expansion in bonnet fungi (Mycena s.s.) driven by repeated elements and novel gene families across ecological guilds.</title>
        <authorList>
            <consortium name="Lawrence Berkeley National Laboratory"/>
            <person name="Harder C.B."/>
            <person name="Miyauchi S."/>
            <person name="Viragh M."/>
            <person name="Kuo A."/>
            <person name="Thoen E."/>
            <person name="Andreopoulos B."/>
            <person name="Lu D."/>
            <person name="Skrede I."/>
            <person name="Drula E."/>
            <person name="Henrissat B."/>
            <person name="Morin E."/>
            <person name="Kohler A."/>
            <person name="Barry K."/>
            <person name="LaButti K."/>
            <person name="Morin E."/>
            <person name="Salamov A."/>
            <person name="Lipzen A."/>
            <person name="Mereny Z."/>
            <person name="Hegedus B."/>
            <person name="Baldrian P."/>
            <person name="Stursova M."/>
            <person name="Weitz H."/>
            <person name="Taylor A."/>
            <person name="Grigoriev I.V."/>
            <person name="Nagy L.G."/>
            <person name="Martin F."/>
            <person name="Kauserud H."/>
        </authorList>
    </citation>
    <scope>NUCLEOTIDE SEQUENCE</scope>
    <source>
        <strain evidence="3">CBHHK188m</strain>
    </source>
</reference>
<evidence type="ECO:0000313" key="4">
    <source>
        <dbReference type="Proteomes" id="UP001215280"/>
    </source>
</evidence>
<dbReference type="InterPro" id="IPR046496">
    <property type="entry name" value="DUF6589"/>
</dbReference>
<gene>
    <name evidence="3" type="ORF">DFH07DRAFT_1033794</name>
</gene>
<feature type="region of interest" description="Disordered" evidence="1">
    <location>
        <begin position="830"/>
        <end position="859"/>
    </location>
</feature>
<dbReference type="AlphaFoldDB" id="A0AAD7IV12"/>